<protein>
    <submittedName>
        <fullName evidence="1">Uncharacterized protein</fullName>
    </submittedName>
</protein>
<organism evidence="1">
    <name type="scientific">marine sediment metagenome</name>
    <dbReference type="NCBI Taxonomy" id="412755"/>
    <lineage>
        <taxon>unclassified sequences</taxon>
        <taxon>metagenomes</taxon>
        <taxon>ecological metagenomes</taxon>
    </lineage>
</organism>
<gene>
    <name evidence="1" type="ORF">LCGC14_1187000</name>
</gene>
<accession>A0A0F9LQA2</accession>
<evidence type="ECO:0000313" key="1">
    <source>
        <dbReference type="EMBL" id="KKM95553.1"/>
    </source>
</evidence>
<proteinExistence type="predicted"/>
<dbReference type="AlphaFoldDB" id="A0A0F9LQA2"/>
<dbReference type="PROSITE" id="PS50082">
    <property type="entry name" value="WD_REPEATS_2"/>
    <property type="match status" value="1"/>
</dbReference>
<name>A0A0F9LQA2_9ZZZZ</name>
<dbReference type="EMBL" id="LAZR01005994">
    <property type="protein sequence ID" value="KKM95553.1"/>
    <property type="molecule type" value="Genomic_DNA"/>
</dbReference>
<sequence>MWKAADGKLIHTLPIQEGFRAYSQELNMITISQDGVFIFGAARDRVVKVWMDFLTYMELEGAFVKSKKK</sequence>
<reference evidence="1" key="1">
    <citation type="journal article" date="2015" name="Nature">
        <title>Complex archaea that bridge the gap between prokaryotes and eukaryotes.</title>
        <authorList>
            <person name="Spang A."/>
            <person name="Saw J.H."/>
            <person name="Jorgensen S.L."/>
            <person name="Zaremba-Niedzwiedzka K."/>
            <person name="Martijn J."/>
            <person name="Lind A.E."/>
            <person name="van Eijk R."/>
            <person name="Schleper C."/>
            <person name="Guy L."/>
            <person name="Ettema T.J."/>
        </authorList>
    </citation>
    <scope>NUCLEOTIDE SEQUENCE</scope>
</reference>
<dbReference type="InterPro" id="IPR001680">
    <property type="entry name" value="WD40_rpt"/>
</dbReference>
<comment type="caution">
    <text evidence="1">The sequence shown here is derived from an EMBL/GenBank/DDBJ whole genome shotgun (WGS) entry which is preliminary data.</text>
</comment>